<name>A0A4R1IBA2_PSEEN</name>
<dbReference type="Proteomes" id="UP000295560">
    <property type="component" value="Unassembled WGS sequence"/>
</dbReference>
<dbReference type="EMBL" id="SMFZ01000001">
    <property type="protein sequence ID" value="TCK27702.1"/>
    <property type="molecule type" value="Genomic_DNA"/>
</dbReference>
<evidence type="ECO:0000313" key="1">
    <source>
        <dbReference type="EMBL" id="TCK27702.1"/>
    </source>
</evidence>
<keyword evidence="2" id="KW-1185">Reference proteome</keyword>
<accession>A0A4R1IBA2</accession>
<sequence length="128" mass="13592">MPEPVVHQSPAWILSGIMNTPGFLSLYDGRLSFVSDDGVVFDEPLARVTDVRFPWYYFSGGFKATIGGTPRRISLTKPNGAPDPQSGWLVSGGDDLFSAASSLADAGKGRTSGKQWRAVLTGSGVRTG</sequence>
<reference evidence="1 2" key="1">
    <citation type="submission" date="2019-03" db="EMBL/GenBank/DDBJ databases">
        <title>Sequencing the genomes of 1000 actinobacteria strains.</title>
        <authorList>
            <person name="Klenk H.-P."/>
        </authorList>
    </citation>
    <scope>NUCLEOTIDE SEQUENCE [LARGE SCALE GENOMIC DNA]</scope>
    <source>
        <strain evidence="1 2">DSM 44969</strain>
    </source>
</reference>
<dbReference type="OrthoDB" id="5186309at2"/>
<dbReference type="RefSeq" id="WP_132426833.1">
    <property type="nucleotide sequence ID" value="NZ_SMFZ01000001.1"/>
</dbReference>
<evidence type="ECO:0000313" key="2">
    <source>
        <dbReference type="Proteomes" id="UP000295560"/>
    </source>
</evidence>
<proteinExistence type="predicted"/>
<dbReference type="AlphaFoldDB" id="A0A4R1IBA2"/>
<gene>
    <name evidence="1" type="ORF">EV378_3580</name>
</gene>
<organism evidence="1 2">
    <name type="scientific">Pseudonocardia endophytica</name>
    <dbReference type="NCBI Taxonomy" id="401976"/>
    <lineage>
        <taxon>Bacteria</taxon>
        <taxon>Bacillati</taxon>
        <taxon>Actinomycetota</taxon>
        <taxon>Actinomycetes</taxon>
        <taxon>Pseudonocardiales</taxon>
        <taxon>Pseudonocardiaceae</taxon>
        <taxon>Pseudonocardia</taxon>
    </lineage>
</organism>
<protein>
    <submittedName>
        <fullName evidence="1">Uncharacterized protein</fullName>
    </submittedName>
</protein>
<comment type="caution">
    <text evidence="1">The sequence shown here is derived from an EMBL/GenBank/DDBJ whole genome shotgun (WGS) entry which is preliminary data.</text>
</comment>